<evidence type="ECO:0000313" key="2">
    <source>
        <dbReference type="EMBL" id="PXX50491.1"/>
    </source>
</evidence>
<name>A0A318JNE1_9NEIS</name>
<comment type="caution">
    <text evidence="2">The sequence shown here is derived from an EMBL/GenBank/DDBJ whole genome shotgun (WGS) entry which is preliminary data.</text>
</comment>
<evidence type="ECO:0000313" key="3">
    <source>
        <dbReference type="Proteomes" id="UP000248395"/>
    </source>
</evidence>
<sequence length="258" mass="28413">MFCRFTLLFQAAVLACMLSNIAHASGTVTISVIQNDPVDAVGFRIIKEAYRRIGMTALASPLPSKRAIAAADSGSNDGDAIRAEGMEIQYPHLLRVPEPVMSIDTYAFTTQAEGLEIKGWNSLRGHQVCIRQGIFLQEAKTNQLLVSHVVTIADAIRMLIAGRCDVATLSKWAWLEIAEMHAGNIRQLQPALASNRMYHYLNIRNAHLLAPLAQALQQMKADGTMTILENKDKEVIEAAMTSYSRQKVSQARSSFKAD</sequence>
<keyword evidence="1" id="KW-0732">Signal</keyword>
<dbReference type="SUPFAM" id="SSF53850">
    <property type="entry name" value="Periplasmic binding protein-like II"/>
    <property type="match status" value="1"/>
</dbReference>
<dbReference type="RefSeq" id="WP_059286297.1">
    <property type="nucleotide sequence ID" value="NZ_LNQU01000070.1"/>
</dbReference>
<feature type="chain" id="PRO_5016285248" evidence="1">
    <location>
        <begin position="25"/>
        <end position="258"/>
    </location>
</feature>
<proteinExistence type="predicted"/>
<dbReference type="AlphaFoldDB" id="A0A318JNE1"/>
<gene>
    <name evidence="2" type="ORF">DFR38_102140</name>
</gene>
<accession>A0A318JNE1</accession>
<evidence type="ECO:0000256" key="1">
    <source>
        <dbReference type="SAM" id="SignalP"/>
    </source>
</evidence>
<dbReference type="Proteomes" id="UP000248395">
    <property type="component" value="Unassembled WGS sequence"/>
</dbReference>
<dbReference type="Gene3D" id="3.40.190.10">
    <property type="entry name" value="Periplasmic binding protein-like II"/>
    <property type="match status" value="2"/>
</dbReference>
<organism evidence="2 3">
    <name type="scientific">Aquitalea magnusonii</name>
    <dbReference type="NCBI Taxonomy" id="332411"/>
    <lineage>
        <taxon>Bacteria</taxon>
        <taxon>Pseudomonadati</taxon>
        <taxon>Pseudomonadota</taxon>
        <taxon>Betaproteobacteria</taxon>
        <taxon>Neisseriales</taxon>
        <taxon>Chromobacteriaceae</taxon>
        <taxon>Aquitalea</taxon>
    </lineage>
</organism>
<dbReference type="PROSITE" id="PS51257">
    <property type="entry name" value="PROKAR_LIPOPROTEIN"/>
    <property type="match status" value="1"/>
</dbReference>
<dbReference type="EMBL" id="QJKC01000002">
    <property type="protein sequence ID" value="PXX50491.1"/>
    <property type="molecule type" value="Genomic_DNA"/>
</dbReference>
<reference evidence="2 3" key="1">
    <citation type="submission" date="2018-05" db="EMBL/GenBank/DDBJ databases">
        <title>Genomic Encyclopedia of Type Strains, Phase IV (KMG-IV): sequencing the most valuable type-strain genomes for metagenomic binning, comparative biology and taxonomic classification.</title>
        <authorList>
            <person name="Goeker M."/>
        </authorList>
    </citation>
    <scope>NUCLEOTIDE SEQUENCE [LARGE SCALE GENOMIC DNA]</scope>
    <source>
        <strain evidence="2 3">DSM 25134</strain>
    </source>
</reference>
<dbReference type="OrthoDB" id="368476at2"/>
<keyword evidence="3" id="KW-1185">Reference proteome</keyword>
<feature type="signal peptide" evidence="1">
    <location>
        <begin position="1"/>
        <end position="24"/>
    </location>
</feature>
<protein>
    <submittedName>
        <fullName evidence="2">Amino acid ABC transporter substrate-binding protein (PAAT family)</fullName>
    </submittedName>
</protein>